<evidence type="ECO:0000256" key="6">
    <source>
        <dbReference type="ARBA" id="ARBA00022737"/>
    </source>
</evidence>
<feature type="domain" description="C2H2-type" evidence="15">
    <location>
        <begin position="319"/>
        <end position="346"/>
    </location>
</feature>
<sequence length="658" mass="76131">MMDKTNLSKITEEAIIKKSNEVATSDRPPSHAIAYERQFAQPYTIPAAHRRPPATSPKPPPPHFTHQILSNQFLQRCYLKTHGLFPTNQKISIDDIYGKQFMPNCFLTPSSLQECTGENGCAITNGVLEKQPSLAADVAEKRNNDCNAIAGKENNCSDTYCNADPIHIQHKPMALFKKDLTSTSMVSRISTSGHLLLSSQTVPDKPFHCDLCPKKFTRRNTLQIHKRIHTGEKLFQCNYCAKQFVHRDKLQIHERTHTGEKPFHCSYCPKQFSRKDKLKIHETVHTGAKPYHCEFCLKQFSRGDKLQIHRRIHTGERPFPCTYCGKRFIQREKLKIHERIHTGERPFSCDICCKQFSRGDKLQVHRRTHTGEKPFACDICPKSFAQKDNLVIHRRTHTGEKPFACEICTKCFSRRDKLQLHRKIHTGDRPFQCNYCPKQFIQRDKLMIHERTHTGEKPFHCDLCSRQFARKDKLQVHRRIHTGEKPFHCEFCSRDFNRSDKLQIHRRIHLNNLNSNNTPDKSHTEPCDICMKKDLLVQQQRMQVSNGTEDAHILAMNNHESIITVPAVAHQHNEDHSALHECHVCLQKFPDKEAVLLHMKIHTEPLLQCDMCPRQFASALKLQSHQKSHGSVKNNFLKPNSCKSLREYTPVSSILCPW</sequence>
<keyword evidence="6" id="KW-0677">Repeat</keyword>
<keyword evidence="4" id="KW-1017">Isopeptide bond</keyword>
<keyword evidence="7 14" id="KW-0863">Zinc-finger</keyword>
<evidence type="ECO:0000256" key="1">
    <source>
        <dbReference type="ARBA" id="ARBA00003767"/>
    </source>
</evidence>
<organism evidence="16">
    <name type="scientific">Octopus bimaculoides</name>
    <name type="common">California two-spotted octopus</name>
    <dbReference type="NCBI Taxonomy" id="37653"/>
    <lineage>
        <taxon>Eukaryota</taxon>
        <taxon>Metazoa</taxon>
        <taxon>Spiralia</taxon>
        <taxon>Lophotrochozoa</taxon>
        <taxon>Mollusca</taxon>
        <taxon>Cephalopoda</taxon>
        <taxon>Coleoidea</taxon>
        <taxon>Octopodiformes</taxon>
        <taxon>Octopoda</taxon>
        <taxon>Incirrata</taxon>
        <taxon>Octopodidae</taxon>
        <taxon>Octopus</taxon>
    </lineage>
</organism>
<feature type="domain" description="C2H2-type" evidence="15">
    <location>
        <begin position="291"/>
        <end position="318"/>
    </location>
</feature>
<gene>
    <name evidence="16" type="ORF">OCBIM_22012562mg</name>
</gene>
<evidence type="ECO:0000313" key="16">
    <source>
        <dbReference type="EMBL" id="KOF89817.1"/>
    </source>
</evidence>
<dbReference type="GO" id="GO:0000122">
    <property type="term" value="P:negative regulation of transcription by RNA polymerase II"/>
    <property type="evidence" value="ECO:0007669"/>
    <property type="project" value="UniProtKB-ARBA"/>
</dbReference>
<keyword evidence="9" id="KW-0832">Ubl conjugation</keyword>
<feature type="domain" description="C2H2-type" evidence="15">
    <location>
        <begin position="607"/>
        <end position="634"/>
    </location>
</feature>
<dbReference type="Pfam" id="PF00096">
    <property type="entry name" value="zf-C2H2"/>
    <property type="match status" value="9"/>
</dbReference>
<comment type="subcellular location">
    <subcellularLocation>
        <location evidence="2">Nucleus</location>
    </subcellularLocation>
</comment>
<feature type="domain" description="C2H2-type" evidence="15">
    <location>
        <begin position="580"/>
        <end position="603"/>
    </location>
</feature>
<dbReference type="FunFam" id="3.30.160.60:FF:002737">
    <property type="entry name" value="AGAP008430-PA"/>
    <property type="match status" value="1"/>
</dbReference>
<dbReference type="FunFam" id="3.30.160.60:FF:000358">
    <property type="entry name" value="zinc finger protein 24"/>
    <property type="match status" value="1"/>
</dbReference>
<dbReference type="Gene3D" id="3.30.160.60">
    <property type="entry name" value="Classic Zinc Finger"/>
    <property type="match status" value="12"/>
</dbReference>
<dbReference type="AlphaFoldDB" id="A0A0L8HKS7"/>
<dbReference type="InterPro" id="IPR036236">
    <property type="entry name" value="Znf_C2H2_sf"/>
</dbReference>
<dbReference type="GO" id="GO:0003677">
    <property type="term" value="F:DNA binding"/>
    <property type="evidence" value="ECO:0007669"/>
    <property type="project" value="UniProtKB-KW"/>
</dbReference>
<keyword evidence="10" id="KW-0805">Transcription regulation</keyword>
<dbReference type="FunFam" id="3.30.160.60:FF:000912">
    <property type="entry name" value="Zinc finger protein 660"/>
    <property type="match status" value="1"/>
</dbReference>
<evidence type="ECO:0000256" key="2">
    <source>
        <dbReference type="ARBA" id="ARBA00004123"/>
    </source>
</evidence>
<evidence type="ECO:0000256" key="14">
    <source>
        <dbReference type="PROSITE-ProRule" id="PRU00042"/>
    </source>
</evidence>
<dbReference type="FunFam" id="3.30.160.60:FF:002343">
    <property type="entry name" value="Zinc finger protein 33A"/>
    <property type="match status" value="1"/>
</dbReference>
<dbReference type="OrthoDB" id="10269894at2759"/>
<proteinExistence type="inferred from homology"/>
<dbReference type="GO" id="GO:0008270">
    <property type="term" value="F:zinc ion binding"/>
    <property type="evidence" value="ECO:0007669"/>
    <property type="project" value="UniProtKB-KW"/>
</dbReference>
<dbReference type="InterPro" id="IPR050331">
    <property type="entry name" value="Zinc_finger"/>
</dbReference>
<feature type="domain" description="C2H2-type" evidence="15">
    <location>
        <begin position="403"/>
        <end position="430"/>
    </location>
</feature>
<name>A0A0L8HKS7_OCTBM</name>
<dbReference type="GO" id="GO:0005634">
    <property type="term" value="C:nucleus"/>
    <property type="evidence" value="ECO:0007669"/>
    <property type="project" value="UniProtKB-SubCell"/>
</dbReference>
<dbReference type="FunFam" id="3.30.160.60:FF:001465">
    <property type="entry name" value="Zinc finger protein 560"/>
    <property type="match status" value="1"/>
</dbReference>
<accession>A0A0L8HKS7</accession>
<keyword evidence="13" id="KW-0539">Nucleus</keyword>
<evidence type="ECO:0000256" key="9">
    <source>
        <dbReference type="ARBA" id="ARBA00022843"/>
    </source>
</evidence>
<dbReference type="FunFam" id="3.30.160.60:FF:001498">
    <property type="entry name" value="Zinc finger protein 404"/>
    <property type="match status" value="1"/>
</dbReference>
<feature type="domain" description="C2H2-type" evidence="15">
    <location>
        <begin position="347"/>
        <end position="374"/>
    </location>
</feature>
<evidence type="ECO:0000256" key="13">
    <source>
        <dbReference type="ARBA" id="ARBA00023242"/>
    </source>
</evidence>
<feature type="domain" description="C2H2-type" evidence="15">
    <location>
        <begin position="263"/>
        <end position="290"/>
    </location>
</feature>
<evidence type="ECO:0000256" key="3">
    <source>
        <dbReference type="ARBA" id="ARBA00006991"/>
    </source>
</evidence>
<feature type="domain" description="C2H2-type" evidence="15">
    <location>
        <begin position="459"/>
        <end position="486"/>
    </location>
</feature>
<dbReference type="PANTHER" id="PTHR16515:SF49">
    <property type="entry name" value="GASTRULA ZINC FINGER PROTEIN XLCGF49.1-LIKE-RELATED"/>
    <property type="match status" value="1"/>
</dbReference>
<evidence type="ECO:0000256" key="11">
    <source>
        <dbReference type="ARBA" id="ARBA00023125"/>
    </source>
</evidence>
<keyword evidence="8" id="KW-0862">Zinc</keyword>
<dbReference type="FunFam" id="3.30.160.60:FF:000690">
    <property type="entry name" value="Zinc finger protein 354C"/>
    <property type="match status" value="1"/>
</dbReference>
<dbReference type="FunFam" id="3.30.160.60:FF:000512">
    <property type="entry name" value="zinc finger protein 197 isoform X1"/>
    <property type="match status" value="2"/>
</dbReference>
<evidence type="ECO:0000256" key="10">
    <source>
        <dbReference type="ARBA" id="ARBA00023015"/>
    </source>
</evidence>
<dbReference type="PROSITE" id="PS50157">
    <property type="entry name" value="ZINC_FINGER_C2H2_2"/>
    <property type="match status" value="13"/>
</dbReference>
<evidence type="ECO:0000256" key="5">
    <source>
        <dbReference type="ARBA" id="ARBA00022723"/>
    </source>
</evidence>
<dbReference type="FunFam" id="3.30.160.60:FF:000759">
    <property type="entry name" value="zinc finger protein 16"/>
    <property type="match status" value="1"/>
</dbReference>
<feature type="domain" description="C2H2-type" evidence="15">
    <location>
        <begin position="375"/>
        <end position="402"/>
    </location>
</feature>
<dbReference type="PROSITE" id="PS00028">
    <property type="entry name" value="ZINC_FINGER_C2H2_1"/>
    <property type="match status" value="13"/>
</dbReference>
<dbReference type="SUPFAM" id="SSF57667">
    <property type="entry name" value="beta-beta-alpha zinc fingers"/>
    <property type="match status" value="7"/>
</dbReference>
<evidence type="ECO:0000256" key="4">
    <source>
        <dbReference type="ARBA" id="ARBA00022499"/>
    </source>
</evidence>
<feature type="domain" description="C2H2-type" evidence="15">
    <location>
        <begin position="235"/>
        <end position="262"/>
    </location>
</feature>
<dbReference type="GO" id="GO:0045596">
    <property type="term" value="P:negative regulation of cell differentiation"/>
    <property type="evidence" value="ECO:0007669"/>
    <property type="project" value="UniProtKB-ARBA"/>
</dbReference>
<comment type="similarity">
    <text evidence="3">Belongs to the krueppel C2H2-type zinc-finger protein family.</text>
</comment>
<dbReference type="FunFam" id="3.30.160.60:FF:000624">
    <property type="entry name" value="zinc finger protein 697"/>
    <property type="match status" value="1"/>
</dbReference>
<dbReference type="InterPro" id="IPR013087">
    <property type="entry name" value="Znf_C2H2_type"/>
</dbReference>
<feature type="domain" description="C2H2-type" evidence="15">
    <location>
        <begin position="487"/>
        <end position="509"/>
    </location>
</feature>
<dbReference type="PANTHER" id="PTHR16515">
    <property type="entry name" value="PR DOMAIN ZINC FINGER PROTEIN"/>
    <property type="match status" value="1"/>
</dbReference>
<reference evidence="16" key="1">
    <citation type="submission" date="2015-07" db="EMBL/GenBank/DDBJ databases">
        <title>MeaNS - Measles Nucleotide Surveillance Program.</title>
        <authorList>
            <person name="Tran T."/>
            <person name="Druce J."/>
        </authorList>
    </citation>
    <scope>NUCLEOTIDE SEQUENCE</scope>
    <source>
        <strain evidence="16">UCB-OBI-ISO-001</strain>
        <tissue evidence="16">Gonad</tissue>
    </source>
</reference>
<dbReference type="Pfam" id="PF13912">
    <property type="entry name" value="zf-C2H2_6"/>
    <property type="match status" value="1"/>
</dbReference>
<feature type="domain" description="C2H2-type" evidence="15">
    <location>
        <begin position="207"/>
        <end position="234"/>
    </location>
</feature>
<keyword evidence="5" id="KW-0479">Metal-binding</keyword>
<evidence type="ECO:0000259" key="15">
    <source>
        <dbReference type="PROSITE" id="PS50157"/>
    </source>
</evidence>
<keyword evidence="11" id="KW-0238">DNA-binding</keyword>
<evidence type="ECO:0000256" key="8">
    <source>
        <dbReference type="ARBA" id="ARBA00022833"/>
    </source>
</evidence>
<keyword evidence="12" id="KW-0804">Transcription</keyword>
<dbReference type="EMBL" id="KQ417917">
    <property type="protein sequence ID" value="KOF89817.1"/>
    <property type="molecule type" value="Genomic_DNA"/>
</dbReference>
<comment type="function">
    <text evidence="1">May be involved in transcriptional regulation.</text>
</comment>
<feature type="domain" description="C2H2-type" evidence="15">
    <location>
        <begin position="431"/>
        <end position="458"/>
    </location>
</feature>
<dbReference type="SMART" id="SM00355">
    <property type="entry name" value="ZnF_C2H2"/>
    <property type="match status" value="13"/>
</dbReference>
<evidence type="ECO:0000256" key="12">
    <source>
        <dbReference type="ARBA" id="ARBA00023163"/>
    </source>
</evidence>
<protein>
    <recommendedName>
        <fullName evidence="15">C2H2-type domain-containing protein</fullName>
    </recommendedName>
</protein>
<evidence type="ECO:0000256" key="7">
    <source>
        <dbReference type="ARBA" id="ARBA00022771"/>
    </source>
</evidence>